<dbReference type="InterPro" id="IPR036866">
    <property type="entry name" value="RibonucZ/Hydroxyglut_hydro"/>
</dbReference>
<dbReference type="InterPro" id="IPR051013">
    <property type="entry name" value="MBL_superfamily_lactonases"/>
</dbReference>
<evidence type="ECO:0000256" key="3">
    <source>
        <dbReference type="ARBA" id="ARBA00022723"/>
    </source>
</evidence>
<dbReference type="Proteomes" id="UP001280156">
    <property type="component" value="Unassembled WGS sequence"/>
</dbReference>
<dbReference type="InterPro" id="IPR001279">
    <property type="entry name" value="Metallo-B-lactamas"/>
</dbReference>
<reference evidence="7 8" key="1">
    <citation type="submission" date="2023-08" db="EMBL/GenBank/DDBJ databases">
        <title>Implementing the SeqCode for naming new Mesorhizobium species isolated from Vachellia karroo root nodules.</title>
        <authorList>
            <person name="Van Lill M."/>
        </authorList>
    </citation>
    <scope>NUCLEOTIDE SEQUENCE [LARGE SCALE GENOMIC DNA]</scope>
    <source>
        <strain evidence="7 8">VK2B</strain>
    </source>
</reference>
<evidence type="ECO:0000259" key="6">
    <source>
        <dbReference type="SMART" id="SM00849"/>
    </source>
</evidence>
<dbReference type="SUPFAM" id="SSF56281">
    <property type="entry name" value="Metallo-hydrolase/oxidoreductase"/>
    <property type="match status" value="1"/>
</dbReference>
<feature type="domain" description="Metallo-beta-lactamase" evidence="6">
    <location>
        <begin position="30"/>
        <end position="254"/>
    </location>
</feature>
<comment type="cofactor">
    <cofactor evidence="1">
        <name>Zn(2+)</name>
        <dbReference type="ChEBI" id="CHEBI:29105"/>
    </cofactor>
</comment>
<dbReference type="SMART" id="SM00849">
    <property type="entry name" value="Lactamase_B"/>
    <property type="match status" value="1"/>
</dbReference>
<evidence type="ECO:0000256" key="2">
    <source>
        <dbReference type="ARBA" id="ARBA00007749"/>
    </source>
</evidence>
<dbReference type="EMBL" id="JAVIIV010000004">
    <property type="protein sequence ID" value="MDX8485104.1"/>
    <property type="molecule type" value="Genomic_DNA"/>
</dbReference>
<dbReference type="PANTHER" id="PTHR42978">
    <property type="entry name" value="QUORUM-QUENCHING LACTONASE YTNP-RELATED-RELATED"/>
    <property type="match status" value="1"/>
</dbReference>
<evidence type="ECO:0000313" key="7">
    <source>
        <dbReference type="EMBL" id="MDX8485104.1"/>
    </source>
</evidence>
<proteinExistence type="inferred from homology"/>
<dbReference type="PANTHER" id="PTHR42978:SF2">
    <property type="entry name" value="102 KBASES UNSTABLE REGION: FROM 1 TO 119443"/>
    <property type="match status" value="1"/>
</dbReference>
<accession>A0ABU4YDV7</accession>
<dbReference type="CDD" id="cd07730">
    <property type="entry name" value="metallo-hydrolase-like_MBL-fold"/>
    <property type="match status" value="1"/>
</dbReference>
<organism evidence="7 8">
    <name type="scientific">Mesorhizobium humile</name>
    <dbReference type="NCBI Taxonomy" id="3072313"/>
    <lineage>
        <taxon>Bacteria</taxon>
        <taxon>Pseudomonadati</taxon>
        <taxon>Pseudomonadota</taxon>
        <taxon>Alphaproteobacteria</taxon>
        <taxon>Hyphomicrobiales</taxon>
        <taxon>Phyllobacteriaceae</taxon>
        <taxon>Mesorhizobium</taxon>
    </lineage>
</organism>
<evidence type="ECO:0000256" key="5">
    <source>
        <dbReference type="ARBA" id="ARBA00022833"/>
    </source>
</evidence>
<gene>
    <name evidence="7" type="ORF">RFM52_07865</name>
</gene>
<keyword evidence="5" id="KW-0862">Zinc</keyword>
<evidence type="ECO:0000256" key="4">
    <source>
        <dbReference type="ARBA" id="ARBA00022801"/>
    </source>
</evidence>
<evidence type="ECO:0000256" key="1">
    <source>
        <dbReference type="ARBA" id="ARBA00001947"/>
    </source>
</evidence>
<keyword evidence="4" id="KW-0378">Hydrolase</keyword>
<comment type="similarity">
    <text evidence="2">Belongs to the metallo-beta-lactamase superfamily.</text>
</comment>
<dbReference type="Pfam" id="PF00753">
    <property type="entry name" value="Lactamase_B"/>
    <property type="match status" value="1"/>
</dbReference>
<dbReference type="RefSeq" id="WP_320296334.1">
    <property type="nucleotide sequence ID" value="NZ_JAVIIU010000006.1"/>
</dbReference>
<sequence>MKIVFANSAWVSAAERLILRGGGWQSVRLRVRYGLIFHPAAGPVLIDTGYTPEALSDDRRGRMLRLYGALLKPQLNAEEQVLPVLRRFGLSPDDIRTIIVTHFHADHVSGLSLFRNTRFIASDAAWARVKARGPRQNLRHGVFTELFPADFEARLEGLSSKQWVEAREDVPGGADLFGDGSVIAVDLPGHADGQFGLLFAGLDRPLLYAVDAQWLLTALTENRTPGFPATLIAEDAAAIEPTSAMLRRFLATGGEVMLCHDPAPTSYDLAPEAA</sequence>
<name>A0ABU4YDV7_9HYPH</name>
<keyword evidence="8" id="KW-1185">Reference proteome</keyword>
<protein>
    <submittedName>
        <fullName evidence="7">MBL fold metallo-hydrolase</fullName>
    </submittedName>
</protein>
<keyword evidence="3" id="KW-0479">Metal-binding</keyword>
<dbReference type="Gene3D" id="3.60.15.10">
    <property type="entry name" value="Ribonuclease Z/Hydroxyacylglutathione hydrolase-like"/>
    <property type="match status" value="1"/>
</dbReference>
<evidence type="ECO:0000313" key="8">
    <source>
        <dbReference type="Proteomes" id="UP001280156"/>
    </source>
</evidence>
<comment type="caution">
    <text evidence="7">The sequence shown here is derived from an EMBL/GenBank/DDBJ whole genome shotgun (WGS) entry which is preliminary data.</text>
</comment>